<dbReference type="InterPro" id="IPR032710">
    <property type="entry name" value="NTF2-like_dom_sf"/>
</dbReference>
<dbReference type="KEGG" id="slan:GV829_04850"/>
<evidence type="ECO:0000313" key="2">
    <source>
        <dbReference type="EMBL" id="QJQ31861.1"/>
    </source>
</evidence>
<gene>
    <name evidence="2" type="ORF">GV829_04850</name>
</gene>
<dbReference type="InterPro" id="IPR037401">
    <property type="entry name" value="SnoaL-like"/>
</dbReference>
<keyword evidence="3" id="KW-1185">Reference proteome</keyword>
<dbReference type="Pfam" id="PF12680">
    <property type="entry name" value="SnoaL_2"/>
    <property type="match status" value="1"/>
</dbReference>
<proteinExistence type="predicted"/>
<dbReference type="SUPFAM" id="SSF54427">
    <property type="entry name" value="NTF2-like"/>
    <property type="match status" value="1"/>
</dbReference>
<dbReference type="Proteomes" id="UP000503018">
    <property type="component" value="Chromosome"/>
</dbReference>
<protein>
    <submittedName>
        <fullName evidence="2">Nuclear transport factor 2 family protein</fullName>
    </submittedName>
</protein>
<accession>A0A6M4AY04</accession>
<feature type="domain" description="SnoaL-like" evidence="1">
    <location>
        <begin position="10"/>
        <end position="106"/>
    </location>
</feature>
<evidence type="ECO:0000313" key="3">
    <source>
        <dbReference type="Proteomes" id="UP000503018"/>
    </source>
</evidence>
<sequence length="133" mass="14662">MSGAQLGRERWHAYFSGGKDPADLRAMLAEDAVFHSPVVHSPQAGRDKVFMYLDAASEVLGGEPSFTYVRELVDGDHLMMEFTAMIDGIHINGIDLVTFDSDGMVKDFKVMVRPLKAVNMLWEKMGAQLAKAG</sequence>
<dbReference type="EMBL" id="CP053015">
    <property type="protein sequence ID" value="QJQ31861.1"/>
    <property type="molecule type" value="Genomic_DNA"/>
</dbReference>
<name>A0A6M4AY04_9SPHN</name>
<organism evidence="2 3">
    <name type="scientific">Sphingomonas lacunae</name>
    <dbReference type="NCBI Taxonomy" id="2698828"/>
    <lineage>
        <taxon>Bacteria</taxon>
        <taxon>Pseudomonadati</taxon>
        <taxon>Pseudomonadota</taxon>
        <taxon>Alphaproteobacteria</taxon>
        <taxon>Sphingomonadales</taxon>
        <taxon>Sphingomonadaceae</taxon>
        <taxon>Sphingomonas</taxon>
    </lineage>
</organism>
<reference evidence="2 3" key="1">
    <citation type="submission" date="2020-01" db="EMBL/GenBank/DDBJ databases">
        <title>Sphingomonas sp. strain CSW-10.</title>
        <authorList>
            <person name="Chen W.-M."/>
        </authorList>
    </citation>
    <scope>NUCLEOTIDE SEQUENCE [LARGE SCALE GENOMIC DNA]</scope>
    <source>
        <strain evidence="2 3">CSW-10</strain>
    </source>
</reference>
<dbReference type="RefSeq" id="WP_169944399.1">
    <property type="nucleotide sequence ID" value="NZ_CP053015.1"/>
</dbReference>
<dbReference type="Gene3D" id="3.10.450.50">
    <property type="match status" value="1"/>
</dbReference>
<evidence type="ECO:0000259" key="1">
    <source>
        <dbReference type="Pfam" id="PF12680"/>
    </source>
</evidence>
<dbReference type="AlphaFoldDB" id="A0A6M4AY04"/>